<dbReference type="PANTHER" id="PTHR11946">
    <property type="entry name" value="VALYL-TRNA SYNTHETASES"/>
    <property type="match status" value="1"/>
</dbReference>
<dbReference type="NCBIfam" id="TIGR00422">
    <property type="entry name" value="valS"/>
    <property type="match status" value="1"/>
</dbReference>
<dbReference type="Gene3D" id="1.10.730.10">
    <property type="entry name" value="Isoleucyl-tRNA Synthetase, Domain 1"/>
    <property type="match status" value="1"/>
</dbReference>
<keyword evidence="7 11" id="KW-0648">Protein biosynthesis</keyword>
<dbReference type="RefSeq" id="WP_215628524.1">
    <property type="nucleotide sequence ID" value="NZ_CP067089.2"/>
</dbReference>
<dbReference type="Gene3D" id="3.90.740.10">
    <property type="entry name" value="Valyl/Leucyl/Isoleucyl-tRNA synthetase, editing domain"/>
    <property type="match status" value="1"/>
</dbReference>
<feature type="domain" description="Methionyl/Valyl/Leucyl/Isoleucyl-tRNA synthetase anticodon-binding" evidence="13">
    <location>
        <begin position="609"/>
        <end position="757"/>
    </location>
</feature>
<keyword evidence="3 11" id="KW-0963">Cytoplasm</keyword>
<dbReference type="GO" id="GO:0005829">
    <property type="term" value="C:cytosol"/>
    <property type="evidence" value="ECO:0007669"/>
    <property type="project" value="TreeGrafter"/>
</dbReference>
<keyword evidence="4 11" id="KW-0436">Ligase</keyword>
<evidence type="ECO:0000256" key="9">
    <source>
        <dbReference type="ARBA" id="ARBA00023146"/>
    </source>
</evidence>
<dbReference type="FunFam" id="3.40.50.620:FF:000098">
    <property type="entry name" value="Valine--tRNA ligase"/>
    <property type="match status" value="1"/>
</dbReference>
<dbReference type="Gene3D" id="3.40.50.620">
    <property type="entry name" value="HUPs"/>
    <property type="match status" value="2"/>
</dbReference>
<evidence type="ECO:0000256" key="1">
    <source>
        <dbReference type="ARBA" id="ARBA00004496"/>
    </source>
</evidence>
<dbReference type="GO" id="GO:0006438">
    <property type="term" value="P:valyl-tRNA aminoacylation"/>
    <property type="evidence" value="ECO:0007669"/>
    <property type="project" value="UniProtKB-UniRule"/>
</dbReference>
<feature type="short sequence motif" description="'KMSKS' region" evidence="11">
    <location>
        <begin position="529"/>
        <end position="533"/>
    </location>
</feature>
<dbReference type="SUPFAM" id="SSF46589">
    <property type="entry name" value="tRNA-binding arm"/>
    <property type="match status" value="1"/>
</dbReference>
<dbReference type="SUPFAM" id="SSF52374">
    <property type="entry name" value="Nucleotidylyl transferase"/>
    <property type="match status" value="1"/>
</dbReference>
<dbReference type="GO" id="GO:0004832">
    <property type="term" value="F:valine-tRNA ligase activity"/>
    <property type="evidence" value="ECO:0007669"/>
    <property type="project" value="UniProtKB-UniRule"/>
</dbReference>
<dbReference type="Gene3D" id="1.10.287.380">
    <property type="entry name" value="Valyl-tRNA synthetase, C-terminal domain"/>
    <property type="match status" value="1"/>
</dbReference>
<dbReference type="InterPro" id="IPR033705">
    <property type="entry name" value="Anticodon_Ia_Val"/>
</dbReference>
<evidence type="ECO:0000256" key="10">
    <source>
        <dbReference type="ARBA" id="ARBA00047552"/>
    </source>
</evidence>
<dbReference type="InterPro" id="IPR019499">
    <property type="entry name" value="Val-tRNA_synth_tRNA-bd"/>
</dbReference>
<evidence type="ECO:0000256" key="4">
    <source>
        <dbReference type="ARBA" id="ARBA00022598"/>
    </source>
</evidence>
<feature type="domain" description="Aminoacyl-tRNA synthetase class Ia" evidence="12">
    <location>
        <begin position="19"/>
        <end position="566"/>
    </location>
</feature>
<organism evidence="15 16">
    <name type="scientific">Breznakiella homolactica</name>
    <dbReference type="NCBI Taxonomy" id="2798577"/>
    <lineage>
        <taxon>Bacteria</taxon>
        <taxon>Pseudomonadati</taxon>
        <taxon>Spirochaetota</taxon>
        <taxon>Spirochaetia</taxon>
        <taxon>Spirochaetales</taxon>
        <taxon>Breznakiellaceae</taxon>
        <taxon>Breznakiella</taxon>
    </lineage>
</organism>
<dbReference type="FunFam" id="3.90.740.10:FF:000010">
    <property type="entry name" value="Valine--tRNA ligase"/>
    <property type="match status" value="1"/>
</dbReference>
<evidence type="ECO:0000313" key="15">
    <source>
        <dbReference type="EMBL" id="QQO11215.1"/>
    </source>
</evidence>
<name>A0A7T7XRL5_9SPIR</name>
<comment type="domain">
    <text evidence="11">ValRS has two distinct active sites: one for aminoacylation and one for editing. The misactivated threonine is translocated from the active site to the editing site.</text>
</comment>
<feature type="binding site" evidence="11">
    <location>
        <position position="532"/>
    </location>
    <ligand>
        <name>ATP</name>
        <dbReference type="ChEBI" id="CHEBI:30616"/>
    </ligand>
</feature>
<gene>
    <name evidence="11" type="primary">valS</name>
    <name evidence="15" type="ORF">JFL75_10000</name>
</gene>
<dbReference type="InterPro" id="IPR010978">
    <property type="entry name" value="tRNA-bd_arm"/>
</dbReference>
<dbReference type="GO" id="GO:0005524">
    <property type="term" value="F:ATP binding"/>
    <property type="evidence" value="ECO:0007669"/>
    <property type="project" value="UniProtKB-UniRule"/>
</dbReference>
<dbReference type="SUPFAM" id="SSF47323">
    <property type="entry name" value="Anticodon-binding domain of a subclass of class I aminoacyl-tRNA synthetases"/>
    <property type="match status" value="1"/>
</dbReference>
<dbReference type="CDD" id="cd00817">
    <property type="entry name" value="ValRS_core"/>
    <property type="match status" value="1"/>
</dbReference>
<dbReference type="Proteomes" id="UP000595917">
    <property type="component" value="Chromosome"/>
</dbReference>
<evidence type="ECO:0000259" key="12">
    <source>
        <dbReference type="Pfam" id="PF00133"/>
    </source>
</evidence>
<dbReference type="NCBIfam" id="NF004349">
    <property type="entry name" value="PRK05729.1"/>
    <property type="match status" value="1"/>
</dbReference>
<evidence type="ECO:0000313" key="16">
    <source>
        <dbReference type="Proteomes" id="UP000595917"/>
    </source>
</evidence>
<dbReference type="PROSITE" id="PS00178">
    <property type="entry name" value="AA_TRNA_LIGASE_I"/>
    <property type="match status" value="1"/>
</dbReference>
<dbReference type="SUPFAM" id="SSF50677">
    <property type="entry name" value="ValRS/IleRS/LeuRS editing domain"/>
    <property type="match status" value="1"/>
</dbReference>
<dbReference type="InterPro" id="IPR009080">
    <property type="entry name" value="tRNAsynth_Ia_anticodon-bd"/>
</dbReference>
<evidence type="ECO:0000256" key="8">
    <source>
        <dbReference type="ARBA" id="ARBA00023054"/>
    </source>
</evidence>
<dbReference type="Pfam" id="PF00133">
    <property type="entry name" value="tRNA-synt_1"/>
    <property type="match status" value="1"/>
</dbReference>
<dbReference type="InterPro" id="IPR002300">
    <property type="entry name" value="aa-tRNA-synth_Ia"/>
</dbReference>
<accession>A0A7T7XRL5</accession>
<protein>
    <recommendedName>
        <fullName evidence="11">Valine--tRNA ligase</fullName>
        <ecNumber evidence="11">6.1.1.9</ecNumber>
    </recommendedName>
    <alternativeName>
        <fullName evidence="11">Valyl-tRNA synthetase</fullName>
        <shortName evidence="11">ValRS</shortName>
    </alternativeName>
</protein>
<dbReference type="EC" id="6.1.1.9" evidence="11"/>
<dbReference type="AlphaFoldDB" id="A0A7T7XRL5"/>
<evidence type="ECO:0000259" key="13">
    <source>
        <dbReference type="Pfam" id="PF08264"/>
    </source>
</evidence>
<keyword evidence="8 11" id="KW-0175">Coiled coil</keyword>
<dbReference type="CDD" id="cd07962">
    <property type="entry name" value="Anticodon_Ia_Val"/>
    <property type="match status" value="1"/>
</dbReference>
<dbReference type="Pfam" id="PF10458">
    <property type="entry name" value="Val_tRNA-synt_C"/>
    <property type="match status" value="1"/>
</dbReference>
<dbReference type="Pfam" id="PF08264">
    <property type="entry name" value="Anticodon_1"/>
    <property type="match status" value="1"/>
</dbReference>
<evidence type="ECO:0000256" key="3">
    <source>
        <dbReference type="ARBA" id="ARBA00022490"/>
    </source>
</evidence>
<comment type="similarity">
    <text evidence="11">Belongs to the class-I aminoacyl-tRNA synthetase family. ValS type 1 subfamily.</text>
</comment>
<comment type="subunit">
    <text evidence="2 11">Monomer.</text>
</comment>
<keyword evidence="5 11" id="KW-0547">Nucleotide-binding</keyword>
<dbReference type="InterPro" id="IPR002303">
    <property type="entry name" value="Valyl-tRNA_ligase"/>
</dbReference>
<dbReference type="KEGG" id="bhc:JFL75_10000"/>
<comment type="subcellular location">
    <subcellularLocation>
        <location evidence="1 11">Cytoplasm</location>
    </subcellularLocation>
</comment>
<dbReference type="InterPro" id="IPR037118">
    <property type="entry name" value="Val-tRNA_synth_C_sf"/>
</dbReference>
<reference evidence="15" key="1">
    <citation type="submission" date="2021-01" db="EMBL/GenBank/DDBJ databases">
        <title>Description of Breznakiella homolactica.</title>
        <authorList>
            <person name="Song Y."/>
            <person name="Brune A."/>
        </authorList>
    </citation>
    <scope>NUCLEOTIDE SEQUENCE</scope>
    <source>
        <strain evidence="15">RmG30</strain>
    </source>
</reference>
<dbReference type="InterPro" id="IPR001412">
    <property type="entry name" value="aa-tRNA-synth_I_CS"/>
</dbReference>
<evidence type="ECO:0000256" key="5">
    <source>
        <dbReference type="ARBA" id="ARBA00022741"/>
    </source>
</evidence>
<evidence type="ECO:0000256" key="7">
    <source>
        <dbReference type="ARBA" id="ARBA00022917"/>
    </source>
</evidence>
<keyword evidence="16" id="KW-1185">Reference proteome</keyword>
<dbReference type="GO" id="GO:0002161">
    <property type="term" value="F:aminoacyl-tRNA deacylase activity"/>
    <property type="evidence" value="ECO:0007669"/>
    <property type="project" value="InterPro"/>
</dbReference>
<dbReference type="EMBL" id="CP067089">
    <property type="protein sequence ID" value="QQO11215.1"/>
    <property type="molecule type" value="Genomic_DNA"/>
</dbReference>
<dbReference type="PANTHER" id="PTHR11946:SF93">
    <property type="entry name" value="VALINE--TRNA LIGASE, CHLOROPLASTIC_MITOCHONDRIAL 2"/>
    <property type="match status" value="1"/>
</dbReference>
<dbReference type="InterPro" id="IPR014729">
    <property type="entry name" value="Rossmann-like_a/b/a_fold"/>
</dbReference>
<comment type="catalytic activity">
    <reaction evidence="10 11">
        <text>tRNA(Val) + L-valine + ATP = L-valyl-tRNA(Val) + AMP + diphosphate</text>
        <dbReference type="Rhea" id="RHEA:10704"/>
        <dbReference type="Rhea" id="RHEA-COMP:9672"/>
        <dbReference type="Rhea" id="RHEA-COMP:9708"/>
        <dbReference type="ChEBI" id="CHEBI:30616"/>
        <dbReference type="ChEBI" id="CHEBI:33019"/>
        <dbReference type="ChEBI" id="CHEBI:57762"/>
        <dbReference type="ChEBI" id="CHEBI:78442"/>
        <dbReference type="ChEBI" id="CHEBI:78537"/>
        <dbReference type="ChEBI" id="CHEBI:456215"/>
        <dbReference type="EC" id="6.1.1.9"/>
    </reaction>
</comment>
<comment type="domain">
    <text evidence="11">The C-terminal coiled-coil domain is crucial for aminoacylation activity.</text>
</comment>
<feature type="short sequence motif" description="'HIGH' region" evidence="11">
    <location>
        <begin position="49"/>
        <end position="59"/>
    </location>
</feature>
<dbReference type="InterPro" id="IPR009008">
    <property type="entry name" value="Val/Leu/Ile-tRNA-synth_edit"/>
</dbReference>
<evidence type="ECO:0000259" key="14">
    <source>
        <dbReference type="Pfam" id="PF10458"/>
    </source>
</evidence>
<keyword evidence="6 11" id="KW-0067">ATP-binding</keyword>
<comment type="function">
    <text evidence="11">Catalyzes the attachment of valine to tRNA(Val). As ValRS can inadvertently accommodate and process structurally similar amino acids such as threonine, to avoid such errors, it has a 'posttransfer' editing activity that hydrolyzes mischarged Thr-tRNA(Val) in a tRNA-dependent manner.</text>
</comment>
<dbReference type="InterPro" id="IPR013155">
    <property type="entry name" value="M/V/L/I-tRNA-synth_anticd-bd"/>
</dbReference>
<feature type="domain" description="Valyl-tRNA synthetase tRNA-binding arm" evidence="14">
    <location>
        <begin position="824"/>
        <end position="884"/>
    </location>
</feature>
<dbReference type="HAMAP" id="MF_02004">
    <property type="entry name" value="Val_tRNA_synth_type1"/>
    <property type="match status" value="1"/>
</dbReference>
<proteinExistence type="inferred from homology"/>
<evidence type="ECO:0000256" key="6">
    <source>
        <dbReference type="ARBA" id="ARBA00022840"/>
    </source>
</evidence>
<sequence>MKAIELEKAYDPKSFEDRIYSQWKESGAFQPEKPKDPSEKPYVIVIPPPNVTGMLHLGHGLNISLQDIVIRFHRMRGEPTLWVPGTDHAGIATQNVVEKKLKARGTSRRELGREKFLEETWKVKQEHHEIITRQLSRLGASVDWSRERFTLDEGLSRAVRDVFVTLYERDLLYKGNYLVNWCSSCGTALSDDEVEHEETSGKMYHIRYPYEDGTGFVELATTRPETLLGDTAVAVNPDDERYKHLIGKTVILPLANRPIPVIADAYVEKDFGTGVVKITPAHDPNDWDVGKRHDLPVINILTPDGRLNDSVPEKYRGMTVKEARKAVLEDLTEAGFFIKDEDITHAVGHCYRCNTVIEPFLSEQWFVRMKPLAEKALAAWRKGDVIFYPKKWENTYQHWLENIRDWCISRQLWWGHRIPAWYCETCGKTTVARENPDRCAHCGSAQIEQDPDVLDTWFSSWLWPFSTLGWPEETDDYKTYYPTTALVTAYDIIFFWVSRMIMAGLEFTGQVPFRDIYIHGLLRDKQGRKMSKSLGNGLDPLELVDEYGADSVKFTLAFMCAQGQDLLVDKESFKLGSKFANKIWNASRYILMNLEGRNMTENPPLLPVDTWIYGRLNGAARAMNDALTSYRYNDAALTAYEYFWNDFCDWYVEATKLSMRSGDDAEKDRATTVLLDVLAESLRLIHPLLPFVTEEIYEKLPNTKGLLITARYPEYREDRTNPRIDGEFSFLQELIRMIRTLRSECTITPDKKVRVLIRLSGGFAHGKFLQDNTDLAKLLAGIGELEITDAGGEGFSRPEGSIGLVGNGFEAFVYIADAADMVFLKQKFTKDLEKDRKFMTSLQSKLANGNFTRNAPAELVEGEKRKLEDALKRTEKLESYIRDMA</sequence>
<dbReference type="FunFam" id="3.40.50.620:FF:000032">
    <property type="entry name" value="Valine--tRNA ligase"/>
    <property type="match status" value="1"/>
</dbReference>
<evidence type="ECO:0000256" key="2">
    <source>
        <dbReference type="ARBA" id="ARBA00011245"/>
    </source>
</evidence>
<dbReference type="PRINTS" id="PR00986">
    <property type="entry name" value="TRNASYNTHVAL"/>
</dbReference>
<evidence type="ECO:0000256" key="11">
    <source>
        <dbReference type="HAMAP-Rule" id="MF_02004"/>
    </source>
</evidence>
<keyword evidence="9 11" id="KW-0030">Aminoacyl-tRNA synthetase</keyword>